<keyword evidence="1" id="KW-1133">Transmembrane helix</keyword>
<dbReference type="Proteomes" id="UP000032522">
    <property type="component" value="Unassembled WGS sequence"/>
</dbReference>
<dbReference type="RefSeq" id="WP_269430048.1">
    <property type="nucleotide sequence ID" value="NZ_JYBP01000003.1"/>
</dbReference>
<keyword evidence="1" id="KW-0472">Membrane</keyword>
<accession>A0A0D8BZG0</accession>
<protein>
    <submittedName>
        <fullName evidence="2">Putative fosmidmycin resistance protein</fullName>
    </submittedName>
</protein>
<name>A0A0D8BZG0_GEOKU</name>
<dbReference type="EMBL" id="JYBP01000003">
    <property type="protein sequence ID" value="KJE28757.1"/>
    <property type="molecule type" value="Genomic_DNA"/>
</dbReference>
<feature type="transmembrane region" description="Helical" evidence="1">
    <location>
        <begin position="15"/>
        <end position="40"/>
    </location>
</feature>
<organism evidence="2 3">
    <name type="scientific">Geobacillus kaustophilus</name>
    <dbReference type="NCBI Taxonomy" id="1462"/>
    <lineage>
        <taxon>Bacteria</taxon>
        <taxon>Bacillati</taxon>
        <taxon>Bacillota</taxon>
        <taxon>Bacilli</taxon>
        <taxon>Bacillales</taxon>
        <taxon>Anoxybacillaceae</taxon>
        <taxon>Geobacillus</taxon>
        <taxon>Geobacillus thermoleovorans group</taxon>
    </lineage>
</organism>
<dbReference type="AlphaFoldDB" id="A0A0D8BZG0"/>
<gene>
    <name evidence="2" type="ORF">LG52_1197</name>
</gene>
<reference evidence="2 3" key="1">
    <citation type="submission" date="2015-01" db="EMBL/GenBank/DDBJ databases">
        <authorList>
            <person name="Filippidou S."/>
            <person name="Jeanneret N."/>
            <person name="Russel-Delif L."/>
            <person name="Junier T."/>
            <person name="Wunderlin T."/>
            <person name="Molina V."/>
            <person name="Johnson S.L."/>
            <person name="Davenport K.W."/>
            <person name="Chain P.S."/>
            <person name="Dorador C."/>
            <person name="Junier P."/>
        </authorList>
    </citation>
    <scope>NUCLEOTIDE SEQUENCE [LARGE SCALE GENOMIC DNA]</scope>
    <source>
        <strain evidence="2 3">Et7/4</strain>
    </source>
</reference>
<proteinExistence type="predicted"/>
<comment type="caution">
    <text evidence="2">The sequence shown here is derived from an EMBL/GenBank/DDBJ whole genome shotgun (WGS) entry which is preliminary data.</text>
</comment>
<evidence type="ECO:0000313" key="3">
    <source>
        <dbReference type="Proteomes" id="UP000032522"/>
    </source>
</evidence>
<sequence>MNTPTERTSAVGMTVYPILFAIILGHFLNDAMEAVIRALFLNR</sequence>
<evidence type="ECO:0000256" key="1">
    <source>
        <dbReference type="SAM" id="Phobius"/>
    </source>
</evidence>
<evidence type="ECO:0000313" key="2">
    <source>
        <dbReference type="EMBL" id="KJE28757.1"/>
    </source>
</evidence>
<keyword evidence="1" id="KW-0812">Transmembrane</keyword>
<dbReference type="PATRIC" id="fig|1462.6.peg.1387"/>